<gene>
    <name evidence="1" type="ORF">BDV41DRAFT_553605</name>
</gene>
<sequence length="59" mass="6708">PPADPKTHFSHCQIVFHVGHNLQYENFKPIEALATWLFGFSRRTGLACPYRVEGQGFCS</sequence>
<organism evidence="1 2">
    <name type="scientific">Aspergillus transmontanensis</name>
    <dbReference type="NCBI Taxonomy" id="1034304"/>
    <lineage>
        <taxon>Eukaryota</taxon>
        <taxon>Fungi</taxon>
        <taxon>Dikarya</taxon>
        <taxon>Ascomycota</taxon>
        <taxon>Pezizomycotina</taxon>
        <taxon>Eurotiomycetes</taxon>
        <taxon>Eurotiomycetidae</taxon>
        <taxon>Eurotiales</taxon>
        <taxon>Aspergillaceae</taxon>
        <taxon>Aspergillus</taxon>
        <taxon>Aspergillus subgen. Circumdati</taxon>
    </lineage>
</organism>
<evidence type="ECO:0000313" key="1">
    <source>
        <dbReference type="EMBL" id="KAE8307758.1"/>
    </source>
</evidence>
<dbReference type="EMBL" id="ML738399">
    <property type="protein sequence ID" value="KAE8307758.1"/>
    <property type="molecule type" value="Genomic_DNA"/>
</dbReference>
<reference evidence="2" key="1">
    <citation type="submission" date="2019-04" db="EMBL/GenBank/DDBJ databases">
        <title>Friends and foes A comparative genomics studyof 23 Aspergillus species from section Flavi.</title>
        <authorList>
            <consortium name="DOE Joint Genome Institute"/>
            <person name="Kjaerbolling I."/>
            <person name="Vesth T."/>
            <person name="Frisvad J.C."/>
            <person name="Nybo J.L."/>
            <person name="Theobald S."/>
            <person name="Kildgaard S."/>
            <person name="Isbrandt T."/>
            <person name="Kuo A."/>
            <person name="Sato A."/>
            <person name="Lyhne E.K."/>
            <person name="Kogle M.E."/>
            <person name="Wiebenga A."/>
            <person name="Kun R.S."/>
            <person name="Lubbers R.J."/>
            <person name="Makela M.R."/>
            <person name="Barry K."/>
            <person name="Chovatia M."/>
            <person name="Clum A."/>
            <person name="Daum C."/>
            <person name="Haridas S."/>
            <person name="He G."/>
            <person name="LaButti K."/>
            <person name="Lipzen A."/>
            <person name="Mondo S."/>
            <person name="Riley R."/>
            <person name="Salamov A."/>
            <person name="Simmons B.A."/>
            <person name="Magnuson J.K."/>
            <person name="Henrissat B."/>
            <person name="Mortensen U.H."/>
            <person name="Larsen T.O."/>
            <person name="Devries R.P."/>
            <person name="Grigoriev I.V."/>
            <person name="Machida M."/>
            <person name="Baker S.E."/>
            <person name="Andersen M.R."/>
        </authorList>
    </citation>
    <scope>NUCLEOTIDE SEQUENCE [LARGE SCALE GENOMIC DNA]</scope>
    <source>
        <strain evidence="2">CBS 130015</strain>
    </source>
</reference>
<name>A0A5N6VHL5_9EURO</name>
<proteinExistence type="predicted"/>
<dbReference type="AlphaFoldDB" id="A0A5N6VHL5"/>
<protein>
    <submittedName>
        <fullName evidence="1">Uncharacterized protein</fullName>
    </submittedName>
</protein>
<keyword evidence="2" id="KW-1185">Reference proteome</keyword>
<dbReference type="Proteomes" id="UP000325433">
    <property type="component" value="Unassembled WGS sequence"/>
</dbReference>
<accession>A0A5N6VHL5</accession>
<feature type="non-terminal residue" evidence="1">
    <location>
        <position position="1"/>
    </location>
</feature>
<evidence type="ECO:0000313" key="2">
    <source>
        <dbReference type="Proteomes" id="UP000325433"/>
    </source>
</evidence>